<proteinExistence type="predicted"/>
<dbReference type="EMBL" id="MYFO01000022">
    <property type="protein sequence ID" value="TFE85908.1"/>
    <property type="molecule type" value="Genomic_DNA"/>
</dbReference>
<accession>A0A4Y8PXC5</accession>
<protein>
    <submittedName>
        <fullName evidence="2">Uncharacterized protein</fullName>
    </submittedName>
</protein>
<evidence type="ECO:0000313" key="3">
    <source>
        <dbReference type="Proteomes" id="UP000298246"/>
    </source>
</evidence>
<feature type="compositionally biased region" description="Gly residues" evidence="1">
    <location>
        <begin position="34"/>
        <end position="47"/>
    </location>
</feature>
<feature type="compositionally biased region" description="Low complexity" evidence="1">
    <location>
        <begin position="48"/>
        <end position="69"/>
    </location>
</feature>
<sequence length="100" mass="10403">MTVLKIFLLFGDEKKPRRRAAQGLQRLREPHGARGCGGVAAGSGRGLAGRANAGRAGRPEGDASAAMRDGAARGRARRWRAGPAGWLRGRAATADGLSAR</sequence>
<keyword evidence="3" id="KW-1185">Reference proteome</keyword>
<organism evidence="2 3">
    <name type="scientific">Paenibacillus athensensis</name>
    <dbReference type="NCBI Taxonomy" id="1967502"/>
    <lineage>
        <taxon>Bacteria</taxon>
        <taxon>Bacillati</taxon>
        <taxon>Bacillota</taxon>
        <taxon>Bacilli</taxon>
        <taxon>Bacillales</taxon>
        <taxon>Paenibacillaceae</taxon>
        <taxon>Paenibacillus</taxon>
    </lineage>
</organism>
<gene>
    <name evidence="2" type="ORF">B5M42_16010</name>
</gene>
<evidence type="ECO:0000313" key="2">
    <source>
        <dbReference type="EMBL" id="TFE85908.1"/>
    </source>
</evidence>
<dbReference type="Proteomes" id="UP000298246">
    <property type="component" value="Unassembled WGS sequence"/>
</dbReference>
<comment type="caution">
    <text evidence="2">The sequence shown here is derived from an EMBL/GenBank/DDBJ whole genome shotgun (WGS) entry which is preliminary data.</text>
</comment>
<reference evidence="2 3" key="1">
    <citation type="submission" date="2017-03" db="EMBL/GenBank/DDBJ databases">
        <title>Isolation of Levoglucosan Utilizing Bacteria.</title>
        <authorList>
            <person name="Arya A.S."/>
        </authorList>
    </citation>
    <scope>NUCLEOTIDE SEQUENCE [LARGE SCALE GENOMIC DNA]</scope>
    <source>
        <strain evidence="2 3">MEC069</strain>
    </source>
</reference>
<dbReference type="AlphaFoldDB" id="A0A4Y8PXC5"/>
<evidence type="ECO:0000256" key="1">
    <source>
        <dbReference type="SAM" id="MobiDB-lite"/>
    </source>
</evidence>
<name>A0A4Y8PXC5_9BACL</name>
<feature type="region of interest" description="Disordered" evidence="1">
    <location>
        <begin position="24"/>
        <end position="78"/>
    </location>
</feature>